<protein>
    <submittedName>
        <fullName evidence="1">Uncharacterized protein</fullName>
    </submittedName>
</protein>
<sequence>MINDWKRWKRIHQENKGTEKKDSQILLSLYPFQLLRMHKVSPVCNCKYTSSMP</sequence>
<gene>
    <name evidence="1" type="ORF">MANES_16G114000</name>
</gene>
<reference evidence="1" key="1">
    <citation type="submission" date="2016-02" db="EMBL/GenBank/DDBJ databases">
        <title>WGS assembly of Manihot esculenta.</title>
        <authorList>
            <person name="Bredeson J.V."/>
            <person name="Prochnik S.E."/>
            <person name="Lyons J.B."/>
            <person name="Schmutz J."/>
            <person name="Grimwood J."/>
            <person name="Vrebalov J."/>
            <person name="Bart R.S."/>
            <person name="Amuge T."/>
            <person name="Ferguson M.E."/>
            <person name="Green R."/>
            <person name="Putnam N."/>
            <person name="Stites J."/>
            <person name="Rounsley S."/>
            <person name="Rokhsar D.S."/>
        </authorList>
    </citation>
    <scope>NUCLEOTIDE SEQUENCE [LARGE SCALE GENOMIC DNA]</scope>
    <source>
        <tissue evidence="1">Leaf</tissue>
    </source>
</reference>
<dbReference type="AlphaFoldDB" id="A0A2C9UBY4"/>
<name>A0A2C9UBY4_MANES</name>
<proteinExistence type="predicted"/>
<accession>A0A2C9UBY4</accession>
<organism evidence="1">
    <name type="scientific">Manihot esculenta</name>
    <name type="common">Cassava</name>
    <name type="synonym">Jatropha manihot</name>
    <dbReference type="NCBI Taxonomy" id="3983"/>
    <lineage>
        <taxon>Eukaryota</taxon>
        <taxon>Viridiplantae</taxon>
        <taxon>Streptophyta</taxon>
        <taxon>Embryophyta</taxon>
        <taxon>Tracheophyta</taxon>
        <taxon>Spermatophyta</taxon>
        <taxon>Magnoliopsida</taxon>
        <taxon>eudicotyledons</taxon>
        <taxon>Gunneridae</taxon>
        <taxon>Pentapetalae</taxon>
        <taxon>rosids</taxon>
        <taxon>fabids</taxon>
        <taxon>Malpighiales</taxon>
        <taxon>Euphorbiaceae</taxon>
        <taxon>Crotonoideae</taxon>
        <taxon>Manihoteae</taxon>
        <taxon>Manihot</taxon>
    </lineage>
</organism>
<evidence type="ECO:0000313" key="1">
    <source>
        <dbReference type="EMBL" id="OAY27290.1"/>
    </source>
</evidence>
<dbReference type="EMBL" id="CM004402">
    <property type="protein sequence ID" value="OAY27290.1"/>
    <property type="molecule type" value="Genomic_DNA"/>
</dbReference>